<dbReference type="InterPro" id="IPR000073">
    <property type="entry name" value="AB_hydrolase_1"/>
</dbReference>
<dbReference type="Pfam" id="PF00561">
    <property type="entry name" value="Abhydrolase_1"/>
    <property type="match status" value="1"/>
</dbReference>
<dbReference type="InterPro" id="IPR029058">
    <property type="entry name" value="AB_hydrolase_fold"/>
</dbReference>
<comment type="similarity">
    <text evidence="2">Belongs to the AB hydrolase superfamily. Epoxide hydrolase family.</text>
</comment>
<dbReference type="OrthoDB" id="408373at2759"/>
<dbReference type="PANTHER" id="PTHR43329">
    <property type="entry name" value="EPOXIDE HYDROLASE"/>
    <property type="match status" value="1"/>
</dbReference>
<keyword evidence="6" id="KW-1185">Reference proteome</keyword>
<feature type="chain" id="PRO_5007876349" evidence="3">
    <location>
        <begin position="24"/>
        <end position="404"/>
    </location>
</feature>
<dbReference type="Gene3D" id="3.40.50.1820">
    <property type="entry name" value="alpha/beta hydrolase"/>
    <property type="match status" value="1"/>
</dbReference>
<feature type="domain" description="AB hydrolase-1" evidence="4">
    <location>
        <begin position="64"/>
        <end position="164"/>
    </location>
</feature>
<keyword evidence="1" id="KW-0378">Hydrolase</keyword>
<gene>
    <name evidence="5" type="ORF">FIBSPDRAFT_1043890</name>
</gene>
<organism evidence="5 6">
    <name type="scientific">Athelia psychrophila</name>
    <dbReference type="NCBI Taxonomy" id="1759441"/>
    <lineage>
        <taxon>Eukaryota</taxon>
        <taxon>Fungi</taxon>
        <taxon>Dikarya</taxon>
        <taxon>Basidiomycota</taxon>
        <taxon>Agaricomycotina</taxon>
        <taxon>Agaricomycetes</taxon>
        <taxon>Agaricomycetidae</taxon>
        <taxon>Atheliales</taxon>
        <taxon>Atheliaceae</taxon>
        <taxon>Athelia</taxon>
    </lineage>
</organism>
<protein>
    <submittedName>
        <fullName evidence="5">Alpha/beta-hydrolase</fullName>
    </submittedName>
</protein>
<dbReference type="Proteomes" id="UP000076532">
    <property type="component" value="Unassembled WGS sequence"/>
</dbReference>
<dbReference type="STRING" id="436010.A0A166KJ65"/>
<name>A0A166KJ65_9AGAM</name>
<dbReference type="InterPro" id="IPR000639">
    <property type="entry name" value="Epox_hydrolase-like"/>
</dbReference>
<proteinExistence type="inferred from homology"/>
<reference evidence="5 6" key="1">
    <citation type="journal article" date="2016" name="Mol. Biol. Evol.">
        <title>Comparative Genomics of Early-Diverging Mushroom-Forming Fungi Provides Insights into the Origins of Lignocellulose Decay Capabilities.</title>
        <authorList>
            <person name="Nagy L.G."/>
            <person name="Riley R."/>
            <person name="Tritt A."/>
            <person name="Adam C."/>
            <person name="Daum C."/>
            <person name="Floudas D."/>
            <person name="Sun H."/>
            <person name="Yadav J.S."/>
            <person name="Pangilinan J."/>
            <person name="Larsson K.H."/>
            <person name="Matsuura K."/>
            <person name="Barry K."/>
            <person name="Labutti K."/>
            <person name="Kuo R."/>
            <person name="Ohm R.A."/>
            <person name="Bhattacharya S.S."/>
            <person name="Shirouzu T."/>
            <person name="Yoshinaga Y."/>
            <person name="Martin F.M."/>
            <person name="Grigoriev I.V."/>
            <person name="Hibbett D.S."/>
        </authorList>
    </citation>
    <scope>NUCLEOTIDE SEQUENCE [LARGE SCALE GENOMIC DNA]</scope>
    <source>
        <strain evidence="5 6">CBS 109695</strain>
    </source>
</reference>
<feature type="signal peptide" evidence="3">
    <location>
        <begin position="1"/>
        <end position="23"/>
    </location>
</feature>
<evidence type="ECO:0000256" key="1">
    <source>
        <dbReference type="ARBA" id="ARBA00022801"/>
    </source>
</evidence>
<evidence type="ECO:0000256" key="2">
    <source>
        <dbReference type="ARBA" id="ARBA00038334"/>
    </source>
</evidence>
<accession>A0A166KJ65</accession>
<keyword evidence="3" id="KW-0732">Signal</keyword>
<dbReference type="SUPFAM" id="SSF53474">
    <property type="entry name" value="alpha/beta-Hydrolases"/>
    <property type="match status" value="1"/>
</dbReference>
<sequence length="404" mass="44920">MRVLSTLATTLPLVAQLFTDVEAKFSPKSYPKSVATCPAINRATNETVELQLHYVDINPKAKTTLIMVHGWPSLWSTWSNQILEFQDEYHMIAPDLRGFGASTHPGDVQSSGTMGDLVGDLVCIMEHAGVQSAVCIGHDWGAQVCHSAARMRPDLFTAVAGLVLPVSPRYSSPVILSTSFLMYTHLSASFLPPSSWTQYLPSAGPFIPIASLVPVFPKLAYNLFFEANTTEAIAELDANITRSVRGVLRSVSSPPPVSFLKSKDSFLGAWDEVNPIPPVPFFSAEEENYFVEQYTIQGFQNTLQFYTYENKYLSWQFSHSRQNNTLAQPALCIFPLNDPVADWAGAARVLRSADFFENLKTVTVDGAHWMHLENPVPVNKALREWLNELEPEIKGRQARPIDEL</sequence>
<dbReference type="AlphaFoldDB" id="A0A166KJ65"/>
<evidence type="ECO:0000259" key="4">
    <source>
        <dbReference type="Pfam" id="PF00561"/>
    </source>
</evidence>
<dbReference type="PRINTS" id="PR00412">
    <property type="entry name" value="EPOXHYDRLASE"/>
</dbReference>
<evidence type="ECO:0000313" key="5">
    <source>
        <dbReference type="EMBL" id="KZP21961.1"/>
    </source>
</evidence>
<dbReference type="EMBL" id="KV417543">
    <property type="protein sequence ID" value="KZP21961.1"/>
    <property type="molecule type" value="Genomic_DNA"/>
</dbReference>
<dbReference type="GO" id="GO:0016787">
    <property type="term" value="F:hydrolase activity"/>
    <property type="evidence" value="ECO:0007669"/>
    <property type="project" value="UniProtKB-KW"/>
</dbReference>
<evidence type="ECO:0000313" key="6">
    <source>
        <dbReference type="Proteomes" id="UP000076532"/>
    </source>
</evidence>
<evidence type="ECO:0000256" key="3">
    <source>
        <dbReference type="SAM" id="SignalP"/>
    </source>
</evidence>